<dbReference type="PANTHER" id="PTHR34985">
    <property type="entry name" value="SLR0554 PROTEIN"/>
    <property type="match status" value="1"/>
</dbReference>
<dbReference type="SMART" id="SM00943">
    <property type="entry name" value="Prim-Pol"/>
    <property type="match status" value="1"/>
</dbReference>
<sequence length="685" mass="75156">MAESMLDAAVACVRRNWAVFPLVERDKIPAVQGGFKAATVDEDQVRQAWGHRPGLNVGVATGSPSRGLVVIDLDVDASKGEDGLATLAEWEREHGSLPETVTARTGSGGMHLYYACNTPIGCSVDNVKGVDVRGDGGYVVAPPSVHPSGGVYEWASGPGEREVAKADDNVYAFIRSVQGERSRGERFRLPDEICGGSRNDTLMRYAASMQARGEDDVLILSALEAANKLKCRPPLPQREIEKIVESITGKYAKGDASRPQTGVALMLNAKGAPLQTIENAGRVLDADPALAGRFRYNEVAYTRMVHLPVPWDGSAGERPINDADYCGLAAYLEREHGLMSKQKAIDAVTNVAMRNRCNPITEWLDSLEWDGEGRVDTLLPCFLGCDPSDYNAAVMRLFMQGAIARAYEPGAKFDYMPVLIGAQGIGKSMFLRRLGHRSDWYCDNFNTVEGDAAAEKLRGMWIVELAELLATKKQKDVESIKAFLTSTVDTIRPKYARETEQRPRACVFAGTTNSPQFLTDSTGNRRFLPVECGAHEAPMSLFGDGVEDYFAQAWAEAVGVYKRERPPLVLDGRLAGYALEKQEEYTEDDPRVGIVQAYLEGRVAEEMNRSAPDLSRVRVCVQEIIDKALPDALAKQQGPFLVNSLHAIMQNRIAGWEKYPKSRGKARCGDYGVQRCYVPQGSMDE</sequence>
<gene>
    <name evidence="3" type="ORF">FIC87_12510</name>
</gene>
<dbReference type="Pfam" id="PF09250">
    <property type="entry name" value="Prim-Pol"/>
    <property type="match status" value="1"/>
</dbReference>
<dbReference type="SMART" id="SM00942">
    <property type="entry name" value="PriCT_1"/>
    <property type="match status" value="1"/>
</dbReference>
<feature type="domain" description="DNA primase/polymerase bifunctional N-terminal" evidence="2">
    <location>
        <begin position="9"/>
        <end position="170"/>
    </location>
</feature>
<evidence type="ECO:0000259" key="2">
    <source>
        <dbReference type="SMART" id="SM00943"/>
    </source>
</evidence>
<proteinExistence type="predicted"/>
<organism evidence="3 4">
    <name type="scientific">Eggerthella lenta</name>
    <name type="common">Eubacterium lentum</name>
    <dbReference type="NCBI Taxonomy" id="84112"/>
    <lineage>
        <taxon>Bacteria</taxon>
        <taxon>Bacillati</taxon>
        <taxon>Actinomycetota</taxon>
        <taxon>Coriobacteriia</taxon>
        <taxon>Eggerthellales</taxon>
        <taxon>Eggerthellaceae</taxon>
        <taxon>Eggerthella</taxon>
    </lineage>
</organism>
<dbReference type="EMBL" id="VEVP01000036">
    <property type="protein sequence ID" value="TNU89015.1"/>
    <property type="molecule type" value="Genomic_DNA"/>
</dbReference>
<dbReference type="Pfam" id="PF05272">
    <property type="entry name" value="VapE-like_dom"/>
    <property type="match status" value="1"/>
</dbReference>
<dbReference type="Proteomes" id="UP000312594">
    <property type="component" value="Unassembled WGS sequence"/>
</dbReference>
<name>A0A5C5BRZ1_EGGLN</name>
<dbReference type="CDD" id="cd04859">
    <property type="entry name" value="Prim_Pol"/>
    <property type="match status" value="1"/>
</dbReference>
<evidence type="ECO:0000259" key="1">
    <source>
        <dbReference type="SMART" id="SM00942"/>
    </source>
</evidence>
<dbReference type="RefSeq" id="WP_139912956.1">
    <property type="nucleotide sequence ID" value="NZ_VEVP01000036.1"/>
</dbReference>
<evidence type="ECO:0000313" key="3">
    <source>
        <dbReference type="EMBL" id="TNU89015.1"/>
    </source>
</evidence>
<feature type="domain" description="Primase C-terminal 1" evidence="1">
    <location>
        <begin position="187"/>
        <end position="253"/>
    </location>
</feature>
<dbReference type="InterPro" id="IPR014820">
    <property type="entry name" value="PriCT_1"/>
</dbReference>
<dbReference type="SUPFAM" id="SSF56747">
    <property type="entry name" value="Prim-pol domain"/>
    <property type="match status" value="1"/>
</dbReference>
<reference evidence="3 4" key="1">
    <citation type="journal article" date="2005" name="Appl. Environ. Microbiol.">
        <title>Intestinal bacterial communities that produce active estrogen-like compounds enterodiol and enterolactone in humans.</title>
        <authorList>
            <person name="Clavel T."/>
            <person name="Henderson G."/>
            <person name="Alpert C.A."/>
            <person name="Philippe C."/>
            <person name="Rigottier-Gois L."/>
            <person name="Dore J."/>
            <person name="Blaut M."/>
        </authorList>
    </citation>
    <scope>NUCLEOTIDE SEQUENCE [LARGE SCALE GENOMIC DNA]</scope>
    <source>
        <strain evidence="3 4">SECO-MT75m2</strain>
    </source>
</reference>
<dbReference type="Pfam" id="PF08708">
    <property type="entry name" value="PriCT_1"/>
    <property type="match status" value="1"/>
</dbReference>
<dbReference type="InterPro" id="IPR015330">
    <property type="entry name" value="DNA_primase/pol_bifunc_N"/>
</dbReference>
<protein>
    <recommendedName>
        <fullName evidence="5">DNA primase/polymerase bifunctional N-terminal domain-containing protein</fullName>
    </recommendedName>
</protein>
<comment type="caution">
    <text evidence="3">The sequence shown here is derived from an EMBL/GenBank/DDBJ whole genome shotgun (WGS) entry which is preliminary data.</text>
</comment>
<dbReference type="AlphaFoldDB" id="A0A5C5BRZ1"/>
<dbReference type="InterPro" id="IPR007936">
    <property type="entry name" value="VapE-like_dom"/>
</dbReference>
<evidence type="ECO:0000313" key="4">
    <source>
        <dbReference type="Proteomes" id="UP000312594"/>
    </source>
</evidence>
<accession>A0A5C5BRZ1</accession>
<evidence type="ECO:0008006" key="5">
    <source>
        <dbReference type="Google" id="ProtNLM"/>
    </source>
</evidence>
<dbReference type="PANTHER" id="PTHR34985:SF1">
    <property type="entry name" value="SLR0554 PROTEIN"/>
    <property type="match status" value="1"/>
</dbReference>